<dbReference type="Proteomes" id="UP000287394">
    <property type="component" value="Chromosome"/>
</dbReference>
<dbReference type="RefSeq" id="WP_119319021.1">
    <property type="nucleotide sequence ID" value="NZ_AP025739.1"/>
</dbReference>
<accession>A0A402CND9</accession>
<dbReference type="EMBL" id="AP025739">
    <property type="protein sequence ID" value="BDI33321.1"/>
    <property type="molecule type" value="Genomic_DNA"/>
</dbReference>
<dbReference type="AlphaFoldDB" id="A0A402CND9"/>
<evidence type="ECO:0000313" key="2">
    <source>
        <dbReference type="Proteomes" id="UP000287394"/>
    </source>
</evidence>
<name>A0A402CND9_9BACT</name>
<sequence length="83" mass="9445">MVTPFPGQLLFHDALLEAALNTGKKYTGTTRNMMYLQPKSSDYLAEMTPEILKRIEDWIENPYDAEAWAKAEAEKAGTHLNKE</sequence>
<evidence type="ECO:0000313" key="1">
    <source>
        <dbReference type="EMBL" id="BDI33321.1"/>
    </source>
</evidence>
<dbReference type="KEGG" id="ccot:CCAX7_53720"/>
<protein>
    <submittedName>
        <fullName evidence="1">Uncharacterized protein</fullName>
    </submittedName>
</protein>
<reference evidence="1 2" key="1">
    <citation type="journal article" date="2019" name="Int. J. Syst. Evol. Microbiol.">
        <title>Capsulimonas corticalis gen. nov., sp. nov., an aerobic capsulated bacterium, of a novel bacterial order, Capsulimonadales ord. nov., of the class Armatimonadia of the phylum Armatimonadetes.</title>
        <authorList>
            <person name="Li J."/>
            <person name="Kudo C."/>
            <person name="Tonouchi A."/>
        </authorList>
    </citation>
    <scope>NUCLEOTIDE SEQUENCE [LARGE SCALE GENOMIC DNA]</scope>
    <source>
        <strain evidence="1 2">AX-7</strain>
    </source>
</reference>
<proteinExistence type="predicted"/>
<keyword evidence="2" id="KW-1185">Reference proteome</keyword>
<gene>
    <name evidence="1" type="ORF">CCAX7_53720</name>
</gene>
<organism evidence="1 2">
    <name type="scientific">Capsulimonas corticalis</name>
    <dbReference type="NCBI Taxonomy" id="2219043"/>
    <lineage>
        <taxon>Bacteria</taxon>
        <taxon>Bacillati</taxon>
        <taxon>Armatimonadota</taxon>
        <taxon>Armatimonadia</taxon>
        <taxon>Capsulimonadales</taxon>
        <taxon>Capsulimonadaceae</taxon>
        <taxon>Capsulimonas</taxon>
    </lineage>
</organism>